<dbReference type="EMBL" id="AP003368">
    <property type="protein sequence ID" value="BAD53277.1"/>
    <property type="molecule type" value="Genomic_DNA"/>
</dbReference>
<dbReference type="PANTHER" id="PTHR45826">
    <property type="entry name" value="POLYAMINE TRANSPORTER PUT1"/>
    <property type="match status" value="1"/>
</dbReference>
<keyword evidence="3" id="KW-1003">Cell membrane</keyword>
<gene>
    <name evidence="4" type="primary">B1100D10.10</name>
</gene>
<evidence type="ECO:0000256" key="2">
    <source>
        <dbReference type="ARBA" id="ARBA00022448"/>
    </source>
</evidence>
<dbReference type="Proteomes" id="UP000817658">
    <property type="component" value="Chromosome 1"/>
</dbReference>
<evidence type="ECO:0000313" key="4">
    <source>
        <dbReference type="EMBL" id="BAD53277.1"/>
    </source>
</evidence>
<comment type="subcellular location">
    <subcellularLocation>
        <location evidence="1">Cell membrane</location>
        <topology evidence="1">Multi-pass membrane protein</topology>
    </subcellularLocation>
</comment>
<evidence type="ECO:0000256" key="3">
    <source>
        <dbReference type="ARBA" id="ARBA00022475"/>
    </source>
</evidence>
<accession>Q5ZAV0</accession>
<proteinExistence type="predicted"/>
<keyword evidence="2" id="KW-0813">Transport</keyword>
<evidence type="ECO:0000256" key="1">
    <source>
        <dbReference type="ARBA" id="ARBA00004651"/>
    </source>
</evidence>
<organism evidence="4">
    <name type="scientific">Oryza sativa subsp. japonica</name>
    <name type="common">Rice</name>
    <dbReference type="NCBI Taxonomy" id="39947"/>
    <lineage>
        <taxon>Eukaryota</taxon>
        <taxon>Viridiplantae</taxon>
        <taxon>Streptophyta</taxon>
        <taxon>Embryophyta</taxon>
        <taxon>Tracheophyta</taxon>
        <taxon>Spermatophyta</taxon>
        <taxon>Magnoliopsida</taxon>
        <taxon>Liliopsida</taxon>
        <taxon>Poales</taxon>
        <taxon>Poaceae</taxon>
        <taxon>BOP clade</taxon>
        <taxon>Oryzoideae</taxon>
        <taxon>Oryzeae</taxon>
        <taxon>Oryzinae</taxon>
        <taxon>Oryza</taxon>
        <taxon>Oryza sativa</taxon>
    </lineage>
</organism>
<sequence length="286" mass="29968">MARCLEHAAQQDTRMSNTAIIPSTELVAVNGGGFGLHGGNGAAGVEGEDGAVDEVRTAAAVLGRATAQCGVDGSGGAALLEFAGERRGGEAGSSPGEAESGRQPPVAWAASWVLQVGVGDARQRFYPVLFLDYLCSGGGVVLSLPVRSLSVASCPQDPPVLVACRRATRLLQLHVWNLNYWDKASMLVGEVEEPRKTFPKAVFAAVGLVDGTYPIPLLVGMGALSLEMVVEWMGGFFFVVGDQIGGGVCAFESRLPRPYLVKGATWVPHQPKPGIILLRVPVCMVL</sequence>
<keyword evidence="3" id="KW-0472">Membrane</keyword>
<name>Q5ZAV0_ORYSJ</name>
<dbReference type="PANTHER" id="PTHR45826:SF17">
    <property type="entry name" value="OS12G0580400 PROTEIN"/>
    <property type="match status" value="1"/>
</dbReference>
<dbReference type="GO" id="GO:0022857">
    <property type="term" value="F:transmembrane transporter activity"/>
    <property type="evidence" value="ECO:0007669"/>
    <property type="project" value="InterPro"/>
</dbReference>
<dbReference type="GO" id="GO:0005886">
    <property type="term" value="C:plasma membrane"/>
    <property type="evidence" value="ECO:0007669"/>
    <property type="project" value="UniProtKB-SubCell"/>
</dbReference>
<protein>
    <submittedName>
        <fullName evidence="4">Uncharacterized protein</fullName>
    </submittedName>
</protein>
<dbReference type="AlphaFoldDB" id="Q5ZAV0"/>
<dbReference type="InterPro" id="IPR044566">
    <property type="entry name" value="RMV1-like"/>
</dbReference>
<reference evidence="4" key="1">
    <citation type="journal article" date="2002" name="Nature">
        <title>The genome sequence and structure of rice chromosome 1.</title>
        <authorList>
            <person name="Sasaki T."/>
            <person name="Matsumoto T."/>
            <person name="Yamamoto K."/>
            <person name="Sakata K."/>
            <person name="Baba T."/>
            <person name="Katayose Y."/>
            <person name="Wu J."/>
            <person name="Niimura Y."/>
            <person name="Cheng Z."/>
            <person name="Nagamura Y."/>
            <person name="Antonio B.A."/>
            <person name="Kanamori H."/>
            <person name="Hosokawa S."/>
            <person name="Masukawa M."/>
            <person name="Arikawa K."/>
            <person name="Chiden Y."/>
            <person name="Hayashi M."/>
            <person name="Okamoto M."/>
            <person name="Ando T."/>
            <person name="Aoki H."/>
            <person name="Arita K."/>
            <person name="Hamada M."/>
            <person name="Harada C."/>
            <person name="Hijishita S."/>
            <person name="Honda M."/>
            <person name="Ichikawa Y."/>
            <person name="Idonuma A."/>
            <person name="Iijima M."/>
            <person name="Ikeda M."/>
            <person name="Ikeno M."/>
            <person name="Itoh S."/>
            <person name="Itoh T."/>
            <person name="Itoh Y."/>
            <person name="Itoh Y."/>
            <person name="Iwabuchi A."/>
            <person name="Kamiya K."/>
            <person name="Karasawa W."/>
            <person name="Katagiri S."/>
            <person name="Kikuta A."/>
            <person name="Kobayashi N."/>
            <person name="Kono I."/>
            <person name="Machita K."/>
            <person name="Maehara T."/>
            <person name="Mizuno H."/>
            <person name="Mizubayashi T."/>
            <person name="Mukai Y."/>
            <person name="Nagasaki H."/>
            <person name="Nakashima M."/>
            <person name="Nakama Y."/>
            <person name="Nakamichi Y."/>
            <person name="Nakamura M."/>
            <person name="Namiki N."/>
            <person name="Negishi M."/>
            <person name="Ohta I."/>
            <person name="Ono N."/>
            <person name="Saji S."/>
            <person name="Sakai K."/>
            <person name="Shibata M."/>
            <person name="Shimokawa T."/>
            <person name="Shomura A."/>
            <person name="Song J."/>
            <person name="Takazaki Y."/>
            <person name="Terasawa K."/>
            <person name="Tsuji K."/>
            <person name="Waki K."/>
            <person name="Yamagata H."/>
            <person name="Yamane H."/>
            <person name="Yoshiki S."/>
            <person name="Yoshihara R."/>
            <person name="Yukawa K."/>
            <person name="Zhong H."/>
            <person name="Iwama H."/>
            <person name="Endo T."/>
            <person name="Ito H."/>
            <person name="Hahn J.H."/>
            <person name="Kim H.I."/>
            <person name="Eun M.Y."/>
            <person name="Yano M."/>
            <person name="Jiang J."/>
            <person name="Gojobori T."/>
        </authorList>
    </citation>
    <scope>NUCLEOTIDE SEQUENCE [LARGE SCALE GENOMIC DNA]</scope>
</reference>
<dbReference type="Gene3D" id="1.20.1740.10">
    <property type="entry name" value="Amino acid/polyamine transporter I"/>
    <property type="match status" value="1"/>
</dbReference>